<dbReference type="InterPro" id="IPR043128">
    <property type="entry name" value="Rev_trsase/Diguanyl_cyclase"/>
</dbReference>
<sequence length="436" mass="50537">MKIRVGVVGPGDSVGHILALSREYSELEMIPYIYKETKETEKIIRVHQAEIDLWFFSGQAPYYYARTKGLIGEENAHYPPLYGSSLLGTLLEAHIREGGFQQASLDTIQESELDTLRNTYFLGEISIHAFSYNEYKPAEEIIRFHKKLYEQGKTEVALTCVQEVHDRLREQGIPCYRVVPSPVAIKLVLRYLRERGQSNWYKRSQIAIMGIEVVHSSSSLEEQYFTYEMKRHELEVKQVMLDYAEKVQGSFVQIGDGLFFIYTTRGEMDIHFQEASMYSLIEEAKIHSKLKVRIGLGYGLTAYDAEQNVRLALQYARDQKASPVISVDENKQIKEHLSDSGEEAISYQQRIWGEEWEERFKDAKISPAIVSKIEYLSRHYQKKIVTAQEVSRWLKNTERNSRRIMAELERLGLAKVTGEEQPGQRGRPRKVYELKL</sequence>
<dbReference type="OrthoDB" id="4986073at2"/>
<protein>
    <recommendedName>
        <fullName evidence="3">Transcriptional regulator</fullName>
    </recommendedName>
</protein>
<dbReference type="STRING" id="1459.AF332_04700"/>
<dbReference type="AlphaFoldDB" id="A0A0M0G9S7"/>
<accession>A0A0M0G9S7</accession>
<organism evidence="1 2">
    <name type="scientific">Sporosarcina globispora</name>
    <name type="common">Bacillus globisporus</name>
    <dbReference type="NCBI Taxonomy" id="1459"/>
    <lineage>
        <taxon>Bacteria</taxon>
        <taxon>Bacillati</taxon>
        <taxon>Bacillota</taxon>
        <taxon>Bacilli</taxon>
        <taxon>Bacillales</taxon>
        <taxon>Caryophanaceae</taxon>
        <taxon>Sporosarcina</taxon>
    </lineage>
</organism>
<dbReference type="Proteomes" id="UP000037109">
    <property type="component" value="Unassembled WGS sequence"/>
</dbReference>
<dbReference type="PATRIC" id="fig|1459.3.peg.979"/>
<comment type="caution">
    <text evidence="1">The sequence shown here is derived from an EMBL/GenBank/DDBJ whole genome shotgun (WGS) entry which is preliminary data.</text>
</comment>
<keyword evidence="2" id="KW-1185">Reference proteome</keyword>
<evidence type="ECO:0008006" key="3">
    <source>
        <dbReference type="Google" id="ProtNLM"/>
    </source>
</evidence>
<gene>
    <name evidence="1" type="ORF">AF332_04700</name>
</gene>
<dbReference type="RefSeq" id="WP_053433543.1">
    <property type="nucleotide sequence ID" value="NZ_LGUF01000007.1"/>
</dbReference>
<dbReference type="Gene3D" id="3.30.70.270">
    <property type="match status" value="1"/>
</dbReference>
<evidence type="ECO:0000313" key="2">
    <source>
        <dbReference type="Proteomes" id="UP000037109"/>
    </source>
</evidence>
<name>A0A0M0G9S7_SPOGL</name>
<dbReference type="EMBL" id="LGUF01000007">
    <property type="protein sequence ID" value="KON86191.1"/>
    <property type="molecule type" value="Genomic_DNA"/>
</dbReference>
<evidence type="ECO:0000313" key="1">
    <source>
        <dbReference type="EMBL" id="KON86191.1"/>
    </source>
</evidence>
<proteinExistence type="predicted"/>
<reference evidence="2" key="1">
    <citation type="submission" date="2015-07" db="EMBL/GenBank/DDBJ databases">
        <title>Fjat-10036 dsm4.</title>
        <authorList>
            <person name="Liu B."/>
            <person name="Wang J."/>
            <person name="Zhu Y."/>
            <person name="Liu G."/>
            <person name="Chen Q."/>
            <person name="Chen Z."/>
            <person name="Lan J."/>
            <person name="Che J."/>
            <person name="Ge C."/>
            <person name="Shi H."/>
            <person name="Pan Z."/>
            <person name="Liu X."/>
        </authorList>
    </citation>
    <scope>NUCLEOTIDE SEQUENCE [LARGE SCALE GENOMIC DNA]</scope>
    <source>
        <strain evidence="2">DSM 4</strain>
    </source>
</reference>